<keyword evidence="4" id="KW-1185">Reference proteome</keyword>
<dbReference type="Proteomes" id="UP000009236">
    <property type="component" value="Chromosome"/>
</dbReference>
<organism evidence="4">
    <name type="scientific">Isoptericola variabilis (strain 225)</name>
    <dbReference type="NCBI Taxonomy" id="743718"/>
    <lineage>
        <taxon>Bacteria</taxon>
        <taxon>Bacillati</taxon>
        <taxon>Actinomycetota</taxon>
        <taxon>Actinomycetes</taxon>
        <taxon>Micrococcales</taxon>
        <taxon>Promicromonosporaceae</taxon>
        <taxon>Isoptericola</taxon>
    </lineage>
</organism>
<keyword evidence="2" id="KW-0472">Membrane</keyword>
<evidence type="ECO:0008006" key="5">
    <source>
        <dbReference type="Google" id="ProtNLM"/>
    </source>
</evidence>
<keyword evidence="2" id="KW-0812">Transmembrane</keyword>
<evidence type="ECO:0000256" key="2">
    <source>
        <dbReference type="SAM" id="Phobius"/>
    </source>
</evidence>
<feature type="transmembrane region" description="Helical" evidence="2">
    <location>
        <begin position="28"/>
        <end position="46"/>
    </location>
</feature>
<dbReference type="Pfam" id="PF11298">
    <property type="entry name" value="DUF3099"/>
    <property type="match status" value="1"/>
</dbReference>
<feature type="compositionally biased region" description="Basic and acidic residues" evidence="1">
    <location>
        <begin position="123"/>
        <end position="133"/>
    </location>
</feature>
<dbReference type="HOGENOM" id="CLU_135646_0_0_11"/>
<reference evidence="3 4" key="1">
    <citation type="submission" date="2011-05" db="EMBL/GenBank/DDBJ databases">
        <title>Complete sequence of Isoptericola variabilis 225.</title>
        <authorList>
            <consortium name="US DOE Joint Genome Institute"/>
            <person name="Lucas S."/>
            <person name="Han J."/>
            <person name="Lapidus A."/>
            <person name="Cheng J.-F."/>
            <person name="Goodwin L."/>
            <person name="Pitluck S."/>
            <person name="Peters L."/>
            <person name="Mikhailova N."/>
            <person name="Zeytun A."/>
            <person name="Han C."/>
            <person name="Tapia R."/>
            <person name="Land M."/>
            <person name="Hauser L."/>
            <person name="Kyrpides N."/>
            <person name="Ivanova N."/>
            <person name="Pagani I."/>
            <person name="Siebers A."/>
            <person name="Allgaier M."/>
            <person name="Thelen M."/>
            <person name="Hugenholtz P."/>
            <person name="Gladden J."/>
            <person name="Woyke T."/>
        </authorList>
    </citation>
    <scope>NUCLEOTIDE SEQUENCE [LARGE SCALE GENOMIC DNA]</scope>
    <source>
        <strain evidence="4">225</strain>
    </source>
</reference>
<keyword evidence="2" id="KW-1133">Transmembrane helix</keyword>
<proteinExistence type="predicted"/>
<gene>
    <name evidence="3" type="ordered locus">Isova_1379</name>
</gene>
<evidence type="ECO:0000256" key="1">
    <source>
        <dbReference type="SAM" id="MobiDB-lite"/>
    </source>
</evidence>
<name>F6FT75_ISOV2</name>
<accession>F6FT75</accession>
<dbReference type="eggNOG" id="ENOG5033AAH">
    <property type="taxonomic scope" value="Bacteria"/>
</dbReference>
<dbReference type="STRING" id="743718.Isova_1379"/>
<feature type="region of interest" description="Disordered" evidence="1">
    <location>
        <begin position="77"/>
        <end position="133"/>
    </location>
</feature>
<dbReference type="RefSeq" id="WP_013838538.1">
    <property type="nucleotide sequence ID" value="NC_015588.1"/>
</dbReference>
<feature type="transmembrane region" description="Helical" evidence="2">
    <location>
        <begin position="52"/>
        <end position="71"/>
    </location>
</feature>
<sequence>MRPAEPVHSITSAPEPLADDQSRRMTRYLVQMGIRVVCFLGAIFLADGWLRWVLVVGAVVLPYSAVLFANAGRDRVSYDTSPVTPTAHAQLPAPTGPVPGPTTEPGAGRVVEHQDEAHDDDPGDRPGDDQETR</sequence>
<evidence type="ECO:0000313" key="4">
    <source>
        <dbReference type="Proteomes" id="UP000009236"/>
    </source>
</evidence>
<protein>
    <recommendedName>
        <fullName evidence="5">DUF3099 domain-containing protein</fullName>
    </recommendedName>
</protein>
<dbReference type="AlphaFoldDB" id="F6FT75"/>
<dbReference type="KEGG" id="iva:Isova_1379"/>
<dbReference type="EMBL" id="CP002810">
    <property type="protein sequence ID" value="AEG44146.1"/>
    <property type="molecule type" value="Genomic_DNA"/>
</dbReference>
<evidence type="ECO:0000313" key="3">
    <source>
        <dbReference type="EMBL" id="AEG44146.1"/>
    </source>
</evidence>
<dbReference type="InterPro" id="IPR021449">
    <property type="entry name" value="DUF3099"/>
</dbReference>